<dbReference type="AlphaFoldDB" id="A0A016TNA4"/>
<accession>A0A016TNA4</accession>
<sequence length="92" mass="10679">MTSSESRSVHAEFHGILPDSDICNMLTLLCMSTTQLCTMDMTSNKIRRLQLNTMSLLHVQNAFPTAFKYSQPWYFWKRNFAENVSSTHKLMN</sequence>
<dbReference type="Proteomes" id="UP000024635">
    <property type="component" value="Unassembled WGS sequence"/>
</dbReference>
<name>A0A016TNA4_9BILA</name>
<reference evidence="2" key="1">
    <citation type="journal article" date="2015" name="Nat. Genet.">
        <title>The genome and transcriptome of the zoonotic hookworm Ancylostoma ceylanicum identify infection-specific gene families.</title>
        <authorList>
            <person name="Schwarz E.M."/>
            <person name="Hu Y."/>
            <person name="Antoshechkin I."/>
            <person name="Miller M.M."/>
            <person name="Sternberg P.W."/>
            <person name="Aroian R.V."/>
        </authorList>
    </citation>
    <scope>NUCLEOTIDE SEQUENCE</scope>
    <source>
        <strain evidence="2">HY135</strain>
    </source>
</reference>
<keyword evidence="2" id="KW-1185">Reference proteome</keyword>
<evidence type="ECO:0000313" key="2">
    <source>
        <dbReference type="Proteomes" id="UP000024635"/>
    </source>
</evidence>
<organism evidence="1 2">
    <name type="scientific">Ancylostoma ceylanicum</name>
    <dbReference type="NCBI Taxonomy" id="53326"/>
    <lineage>
        <taxon>Eukaryota</taxon>
        <taxon>Metazoa</taxon>
        <taxon>Ecdysozoa</taxon>
        <taxon>Nematoda</taxon>
        <taxon>Chromadorea</taxon>
        <taxon>Rhabditida</taxon>
        <taxon>Rhabditina</taxon>
        <taxon>Rhabditomorpha</taxon>
        <taxon>Strongyloidea</taxon>
        <taxon>Ancylostomatidae</taxon>
        <taxon>Ancylostomatinae</taxon>
        <taxon>Ancylostoma</taxon>
    </lineage>
</organism>
<gene>
    <name evidence="1" type="primary">Acey_s0087.g2026</name>
    <name evidence="1" type="ORF">Y032_0087g2026</name>
</gene>
<dbReference type="EMBL" id="JARK01001423">
    <property type="protein sequence ID" value="EYC04469.1"/>
    <property type="molecule type" value="Genomic_DNA"/>
</dbReference>
<proteinExistence type="predicted"/>
<evidence type="ECO:0000313" key="1">
    <source>
        <dbReference type="EMBL" id="EYC04469.1"/>
    </source>
</evidence>
<protein>
    <submittedName>
        <fullName evidence="1">Uncharacterized protein</fullName>
    </submittedName>
</protein>
<comment type="caution">
    <text evidence="1">The sequence shown here is derived from an EMBL/GenBank/DDBJ whole genome shotgun (WGS) entry which is preliminary data.</text>
</comment>